<feature type="compositionally biased region" description="Basic and acidic residues" evidence="1">
    <location>
        <begin position="82"/>
        <end position="102"/>
    </location>
</feature>
<feature type="compositionally biased region" description="Basic and acidic residues" evidence="1">
    <location>
        <begin position="112"/>
        <end position="121"/>
    </location>
</feature>
<gene>
    <name evidence="2" type="ORF">NLI96_g7177</name>
</gene>
<comment type="caution">
    <text evidence="2">The sequence shown here is derived from an EMBL/GenBank/DDBJ whole genome shotgun (WGS) entry which is preliminary data.</text>
</comment>
<dbReference type="InterPro" id="IPR037647">
    <property type="entry name" value="HIRIP3"/>
</dbReference>
<dbReference type="EMBL" id="JANAWD010000286">
    <property type="protein sequence ID" value="KAJ3482156.1"/>
    <property type="molecule type" value="Genomic_DNA"/>
</dbReference>
<feature type="region of interest" description="Disordered" evidence="1">
    <location>
        <begin position="65"/>
        <end position="284"/>
    </location>
</feature>
<evidence type="ECO:0000313" key="3">
    <source>
        <dbReference type="Proteomes" id="UP001212997"/>
    </source>
</evidence>
<feature type="region of interest" description="Disordered" evidence="1">
    <location>
        <begin position="354"/>
        <end position="394"/>
    </location>
</feature>
<reference evidence="2" key="1">
    <citation type="submission" date="2022-07" db="EMBL/GenBank/DDBJ databases">
        <title>Genome Sequence of Physisporinus lineatus.</title>
        <authorList>
            <person name="Buettner E."/>
        </authorList>
    </citation>
    <scope>NUCLEOTIDE SEQUENCE</scope>
    <source>
        <strain evidence="2">VT162</strain>
    </source>
</reference>
<evidence type="ECO:0000313" key="2">
    <source>
        <dbReference type="EMBL" id="KAJ3482156.1"/>
    </source>
</evidence>
<feature type="compositionally biased region" description="Low complexity" evidence="1">
    <location>
        <begin position="151"/>
        <end position="165"/>
    </location>
</feature>
<dbReference type="PANTHER" id="PTHR15410:SF2">
    <property type="entry name" value="HIRA-INTERACTING PROTEIN 3"/>
    <property type="match status" value="1"/>
</dbReference>
<dbReference type="AlphaFoldDB" id="A0AAD5UZN2"/>
<dbReference type="PANTHER" id="PTHR15410">
    <property type="entry name" value="HIRA-INTERACTING PROTEIN 3"/>
    <property type="match status" value="1"/>
</dbReference>
<accession>A0AAD5UZN2</accession>
<proteinExistence type="predicted"/>
<dbReference type="GO" id="GO:0005634">
    <property type="term" value="C:nucleus"/>
    <property type="evidence" value="ECO:0007669"/>
    <property type="project" value="TreeGrafter"/>
</dbReference>
<name>A0AAD5UZN2_9APHY</name>
<dbReference type="Proteomes" id="UP001212997">
    <property type="component" value="Unassembled WGS sequence"/>
</dbReference>
<feature type="compositionally biased region" description="Basic and acidic residues" evidence="1">
    <location>
        <begin position="192"/>
        <end position="202"/>
    </location>
</feature>
<evidence type="ECO:0000256" key="1">
    <source>
        <dbReference type="SAM" id="MobiDB-lite"/>
    </source>
</evidence>
<organism evidence="2 3">
    <name type="scientific">Meripilus lineatus</name>
    <dbReference type="NCBI Taxonomy" id="2056292"/>
    <lineage>
        <taxon>Eukaryota</taxon>
        <taxon>Fungi</taxon>
        <taxon>Dikarya</taxon>
        <taxon>Basidiomycota</taxon>
        <taxon>Agaricomycotina</taxon>
        <taxon>Agaricomycetes</taxon>
        <taxon>Polyporales</taxon>
        <taxon>Meripilaceae</taxon>
        <taxon>Meripilus</taxon>
    </lineage>
</organism>
<feature type="compositionally biased region" description="Low complexity" evidence="1">
    <location>
        <begin position="360"/>
        <end position="369"/>
    </location>
</feature>
<feature type="compositionally biased region" description="Low complexity" evidence="1">
    <location>
        <begin position="258"/>
        <end position="267"/>
    </location>
</feature>
<keyword evidence="3" id="KW-1185">Reference proteome</keyword>
<protein>
    <submittedName>
        <fullName evidence="2">Uncharacterized protein</fullName>
    </submittedName>
</protein>
<sequence length="413" mass="45323">MASVSTPKIRAATAQIIKRAAKAGTLGDLTPRIVRRKVEEELAIDSEVLEDEKYRKVVKEALNEAMAQAKENSEAEDEPEPEPPKKKAAPKEVKPVKRKAEGKPATPKAGGKKSDTKADKKPRGKAQKAGRSASVVPSSDEEEQPSPPKPASKAKPTSQVKSPPKSSKKATKDEPEESEGDEPPKKRRKKKPASEEAHKTEKVSAPASRPAESTSKLPGDTAGPSTRIDMDIGDKSESELSVLIDEEPKVQRKKRAPTSSSKATTSKGETKKRKGKEVEELSKDDQEIKRLKSFVLACGVRKVWAREFKDMDKPSQIQKLRQMLSDLGMRGRLSLEQAKGIKAKRELAQELQDVQEFEKSVVSGPSGRPSRSRTKQSAKTTESDDEMSDGFVKPTNAARKKIMAFLEDQSDEE</sequence>
<feature type="compositionally biased region" description="Basic and acidic residues" evidence="1">
    <location>
        <begin position="228"/>
        <end position="238"/>
    </location>
</feature>